<feature type="transmembrane region" description="Helical" evidence="6">
    <location>
        <begin position="194"/>
        <end position="213"/>
    </location>
</feature>
<gene>
    <name evidence="7" type="ORF">FYJ58_03005</name>
</gene>
<feature type="transmembrane region" description="Helical" evidence="6">
    <location>
        <begin position="21"/>
        <end position="45"/>
    </location>
</feature>
<evidence type="ECO:0000256" key="5">
    <source>
        <dbReference type="ARBA" id="ARBA00023136"/>
    </source>
</evidence>
<name>A0A6L5XVJ9_9FIRM</name>
<feature type="transmembrane region" description="Helical" evidence="6">
    <location>
        <begin position="271"/>
        <end position="295"/>
    </location>
</feature>
<dbReference type="PANTHER" id="PTHR42948">
    <property type="entry name" value="TRANSPORTER"/>
    <property type="match status" value="1"/>
</dbReference>
<keyword evidence="4 6" id="KW-1133">Transmembrane helix</keyword>
<dbReference type="PANTHER" id="PTHR42948:SF1">
    <property type="entry name" value="TRANSPORTER"/>
    <property type="match status" value="1"/>
</dbReference>
<dbReference type="PROSITE" id="PS51257">
    <property type="entry name" value="PROKAR_LIPOPROTEIN"/>
    <property type="match status" value="1"/>
</dbReference>
<feature type="transmembrane region" description="Helical" evidence="6">
    <location>
        <begin position="431"/>
        <end position="450"/>
    </location>
</feature>
<feature type="transmembrane region" description="Helical" evidence="6">
    <location>
        <begin position="358"/>
        <end position="374"/>
    </location>
</feature>
<dbReference type="AlphaFoldDB" id="A0A6L5XVJ9"/>
<accession>A0A6L5XVJ9</accession>
<dbReference type="Proteomes" id="UP000482209">
    <property type="component" value="Unassembled WGS sequence"/>
</dbReference>
<evidence type="ECO:0000313" key="8">
    <source>
        <dbReference type="Proteomes" id="UP000482209"/>
    </source>
</evidence>
<sequence>MGIPLKKEKKMKQKKISAHKNGTFSNSIGFILACVGSAVGLGNIWMFPYRLGQYGGAAFLIPYLFFILLFGLTGLSAEFGIGRLAQTGTLGAYDLCWKKNKLHKLGKTIGWIPLLGSLGIATGYSIIIGWVLRSLWGSFSGELLNQDSSIYFSQATGDFGSLPWHVIVIFITLIILLTGSTLQIERANKIMMPIFFLLFTFLAIRSWFLPGSIEGYKFLFIPKWDYLLQADTWIMAMGQAFFSLSITGSGMIVYGSYLSKNEDIPNASFRTAFFDTIAALLSALAIMPAVFAFQIEPTRGPSLMFITIPQIFQKMPFGQLFAIFFFLSVTFAGITSLINMFEAVIESLQNRFQLNRKIAVLICGTICLSVGIFLEAEPKVGSFMDFITIIVVPFGAVFGAISIYYALGKYEIEKELNIGRKKNLPLCFGKIARYIYVPLTIIIFILGLIYKGIG</sequence>
<feature type="transmembrane region" description="Helical" evidence="6">
    <location>
        <begin position="162"/>
        <end position="182"/>
    </location>
</feature>
<keyword evidence="5 6" id="KW-0472">Membrane</keyword>
<comment type="caution">
    <text evidence="7">The sequence shown here is derived from an EMBL/GenBank/DDBJ whole genome shotgun (WGS) entry which is preliminary data.</text>
</comment>
<dbReference type="SUPFAM" id="SSF161070">
    <property type="entry name" value="SNF-like"/>
    <property type="match status" value="1"/>
</dbReference>
<dbReference type="EMBL" id="VUMT01000003">
    <property type="protein sequence ID" value="MSS62846.1"/>
    <property type="molecule type" value="Genomic_DNA"/>
</dbReference>
<dbReference type="PRINTS" id="PR00176">
    <property type="entry name" value="NANEUSMPORT"/>
</dbReference>
<feature type="transmembrane region" description="Helical" evidence="6">
    <location>
        <begin position="386"/>
        <end position="407"/>
    </location>
</feature>
<dbReference type="GO" id="GO:0016020">
    <property type="term" value="C:membrane"/>
    <property type="evidence" value="ECO:0007669"/>
    <property type="project" value="UniProtKB-SubCell"/>
</dbReference>
<evidence type="ECO:0000256" key="3">
    <source>
        <dbReference type="ARBA" id="ARBA00022692"/>
    </source>
</evidence>
<reference evidence="7 8" key="1">
    <citation type="submission" date="2019-08" db="EMBL/GenBank/DDBJ databases">
        <title>In-depth cultivation of the pig gut microbiome towards novel bacterial diversity and tailored functional studies.</title>
        <authorList>
            <person name="Wylensek D."/>
            <person name="Hitch T.C.A."/>
            <person name="Clavel T."/>
        </authorList>
    </citation>
    <scope>NUCLEOTIDE SEQUENCE [LARGE SCALE GENOMIC DNA]</scope>
    <source>
        <strain evidence="7 8">WCA-693-APC-MOT-I</strain>
    </source>
</reference>
<evidence type="ECO:0000256" key="6">
    <source>
        <dbReference type="SAM" id="Phobius"/>
    </source>
</evidence>
<keyword evidence="2" id="KW-0813">Transport</keyword>
<dbReference type="NCBIfam" id="NF037979">
    <property type="entry name" value="Na_transp"/>
    <property type="match status" value="1"/>
</dbReference>
<dbReference type="CDD" id="cd10336">
    <property type="entry name" value="SLC6sbd_Tyt1-Like"/>
    <property type="match status" value="1"/>
</dbReference>
<feature type="transmembrane region" description="Helical" evidence="6">
    <location>
        <begin position="108"/>
        <end position="132"/>
    </location>
</feature>
<dbReference type="InterPro" id="IPR047218">
    <property type="entry name" value="YocR/YhdH-like"/>
</dbReference>
<dbReference type="InterPro" id="IPR000175">
    <property type="entry name" value="Na/ntran_symport"/>
</dbReference>
<evidence type="ECO:0000256" key="2">
    <source>
        <dbReference type="ARBA" id="ARBA00022448"/>
    </source>
</evidence>
<keyword evidence="8" id="KW-1185">Reference proteome</keyword>
<comment type="subcellular location">
    <subcellularLocation>
        <location evidence="1">Membrane</location>
        <topology evidence="1">Multi-pass membrane protein</topology>
    </subcellularLocation>
</comment>
<dbReference type="Pfam" id="PF00209">
    <property type="entry name" value="SNF"/>
    <property type="match status" value="2"/>
</dbReference>
<feature type="transmembrane region" description="Helical" evidence="6">
    <location>
        <begin position="315"/>
        <end position="338"/>
    </location>
</feature>
<evidence type="ECO:0000313" key="7">
    <source>
        <dbReference type="EMBL" id="MSS62846.1"/>
    </source>
</evidence>
<feature type="transmembrane region" description="Helical" evidence="6">
    <location>
        <begin position="233"/>
        <end position="259"/>
    </location>
</feature>
<evidence type="ECO:0000256" key="1">
    <source>
        <dbReference type="ARBA" id="ARBA00004141"/>
    </source>
</evidence>
<protein>
    <submittedName>
        <fullName evidence="7">Sodium-dependent transporter</fullName>
    </submittedName>
</protein>
<organism evidence="7 8">
    <name type="scientific">Velocimicrobium porci</name>
    <dbReference type="NCBI Taxonomy" id="2606634"/>
    <lineage>
        <taxon>Bacteria</taxon>
        <taxon>Bacillati</taxon>
        <taxon>Bacillota</taxon>
        <taxon>Clostridia</taxon>
        <taxon>Lachnospirales</taxon>
        <taxon>Lachnospiraceae</taxon>
        <taxon>Velocimicrobium</taxon>
    </lineage>
</organism>
<dbReference type="PROSITE" id="PS50267">
    <property type="entry name" value="NA_NEUROTRAN_SYMP_3"/>
    <property type="match status" value="1"/>
</dbReference>
<dbReference type="InterPro" id="IPR037272">
    <property type="entry name" value="SNS_sf"/>
</dbReference>
<evidence type="ECO:0000256" key="4">
    <source>
        <dbReference type="ARBA" id="ARBA00022989"/>
    </source>
</evidence>
<proteinExistence type="predicted"/>
<keyword evidence="3 6" id="KW-0812">Transmembrane</keyword>
<feature type="transmembrane region" description="Helical" evidence="6">
    <location>
        <begin position="57"/>
        <end position="77"/>
    </location>
</feature>